<evidence type="ECO:0000313" key="2">
    <source>
        <dbReference type="Proteomes" id="UP000789366"/>
    </source>
</evidence>
<feature type="non-terminal residue" evidence="1">
    <location>
        <position position="1"/>
    </location>
</feature>
<comment type="caution">
    <text evidence="1">The sequence shown here is derived from an EMBL/GenBank/DDBJ whole genome shotgun (WGS) entry which is preliminary data.</text>
</comment>
<accession>A0ACA9RDX4</accession>
<name>A0ACA9RDX4_9GLOM</name>
<gene>
    <name evidence="1" type="ORF">SPELUC_LOCUS16921</name>
</gene>
<proteinExistence type="predicted"/>
<evidence type="ECO:0000313" key="1">
    <source>
        <dbReference type="EMBL" id="CAG8787371.1"/>
    </source>
</evidence>
<protein>
    <submittedName>
        <fullName evidence="1">18085_t:CDS:1</fullName>
    </submittedName>
</protein>
<reference evidence="1" key="1">
    <citation type="submission" date="2021-06" db="EMBL/GenBank/DDBJ databases">
        <authorList>
            <person name="Kallberg Y."/>
            <person name="Tangrot J."/>
            <person name="Rosling A."/>
        </authorList>
    </citation>
    <scope>NUCLEOTIDE SEQUENCE</scope>
    <source>
        <strain evidence="1">28 12/20/2015</strain>
    </source>
</reference>
<dbReference type="Proteomes" id="UP000789366">
    <property type="component" value="Unassembled WGS sequence"/>
</dbReference>
<keyword evidence="2" id="KW-1185">Reference proteome</keyword>
<sequence>SLKEADIKRIIGDYKTNATKFAAITSHVRDKGAEGGMHENEDALKDNPDKNKKYGDPTEGNEDKMERGKLLAFLYDEKLSNI</sequence>
<feature type="non-terminal residue" evidence="1">
    <location>
        <position position="82"/>
    </location>
</feature>
<dbReference type="EMBL" id="CAJVPW010065699">
    <property type="protein sequence ID" value="CAG8787371.1"/>
    <property type="molecule type" value="Genomic_DNA"/>
</dbReference>
<organism evidence="1 2">
    <name type="scientific">Cetraspora pellucida</name>
    <dbReference type="NCBI Taxonomy" id="1433469"/>
    <lineage>
        <taxon>Eukaryota</taxon>
        <taxon>Fungi</taxon>
        <taxon>Fungi incertae sedis</taxon>
        <taxon>Mucoromycota</taxon>
        <taxon>Glomeromycotina</taxon>
        <taxon>Glomeromycetes</taxon>
        <taxon>Diversisporales</taxon>
        <taxon>Gigasporaceae</taxon>
        <taxon>Cetraspora</taxon>
    </lineage>
</organism>